<keyword evidence="3" id="KW-1185">Reference proteome</keyword>
<dbReference type="OrthoDB" id="364892at2759"/>
<proteinExistence type="predicted"/>
<protein>
    <recommendedName>
        <fullName evidence="1">Tr-type G domain-containing protein</fullName>
    </recommendedName>
</protein>
<comment type="caution">
    <text evidence="2">The sequence shown here is derived from an EMBL/GenBank/DDBJ whole genome shotgun (WGS) entry which is preliminary data.</text>
</comment>
<dbReference type="Gene3D" id="3.40.50.300">
    <property type="entry name" value="P-loop containing nucleotide triphosphate hydrolases"/>
    <property type="match status" value="1"/>
</dbReference>
<dbReference type="GO" id="GO:0003924">
    <property type="term" value="F:GTPase activity"/>
    <property type="evidence" value="ECO:0007669"/>
    <property type="project" value="InterPro"/>
</dbReference>
<name>A0A9K3D9M1_9EUKA</name>
<dbReference type="Pfam" id="PF00009">
    <property type="entry name" value="GTP_EFTU"/>
    <property type="match status" value="1"/>
</dbReference>
<gene>
    <name evidence="2" type="ORF">KIPB_013940</name>
</gene>
<dbReference type="AlphaFoldDB" id="A0A9K3D9M1"/>
<evidence type="ECO:0000259" key="1">
    <source>
        <dbReference type="Pfam" id="PF00009"/>
    </source>
</evidence>
<dbReference type="InterPro" id="IPR027417">
    <property type="entry name" value="P-loop_NTPase"/>
</dbReference>
<evidence type="ECO:0000313" key="2">
    <source>
        <dbReference type="EMBL" id="GIQ90935.1"/>
    </source>
</evidence>
<dbReference type="GO" id="GO:0005525">
    <property type="term" value="F:GTP binding"/>
    <property type="evidence" value="ECO:0007669"/>
    <property type="project" value="InterPro"/>
</dbReference>
<organism evidence="2 3">
    <name type="scientific">Kipferlia bialata</name>
    <dbReference type="NCBI Taxonomy" id="797122"/>
    <lineage>
        <taxon>Eukaryota</taxon>
        <taxon>Metamonada</taxon>
        <taxon>Carpediemonas-like organisms</taxon>
        <taxon>Kipferlia</taxon>
    </lineage>
</organism>
<evidence type="ECO:0000313" key="3">
    <source>
        <dbReference type="Proteomes" id="UP000265618"/>
    </source>
</evidence>
<accession>A0A9K3D9M1</accession>
<dbReference type="Proteomes" id="UP000265618">
    <property type="component" value="Unassembled WGS sequence"/>
</dbReference>
<dbReference type="EMBL" id="BDIP01006896">
    <property type="protein sequence ID" value="GIQ90935.1"/>
    <property type="molecule type" value="Genomic_DNA"/>
</dbReference>
<dbReference type="InterPro" id="IPR000795">
    <property type="entry name" value="T_Tr_GTP-bd_dom"/>
</dbReference>
<feature type="domain" description="Tr-type G" evidence="1">
    <location>
        <begin position="18"/>
        <end position="37"/>
    </location>
</feature>
<dbReference type="SUPFAM" id="SSF52540">
    <property type="entry name" value="P-loop containing nucleoside triphosphate hydrolases"/>
    <property type="match status" value="1"/>
</dbReference>
<sequence length="37" mass="3913">MSGGISAVIDKLQSRPAHVRNVCVVAHVDHGKTTITD</sequence>
<reference evidence="2 3" key="1">
    <citation type="journal article" date="2018" name="PLoS ONE">
        <title>The draft genome of Kipferlia bialata reveals reductive genome evolution in fornicate parasites.</title>
        <authorList>
            <person name="Tanifuji G."/>
            <person name="Takabayashi S."/>
            <person name="Kume K."/>
            <person name="Takagi M."/>
            <person name="Nakayama T."/>
            <person name="Kamikawa R."/>
            <person name="Inagaki Y."/>
            <person name="Hashimoto T."/>
        </authorList>
    </citation>
    <scope>NUCLEOTIDE SEQUENCE [LARGE SCALE GENOMIC DNA]</scope>
    <source>
        <strain evidence="2">NY0173</strain>
    </source>
</reference>
<feature type="non-terminal residue" evidence="2">
    <location>
        <position position="1"/>
    </location>
</feature>